<protein>
    <submittedName>
        <fullName evidence="4">Bifunctional helix-turn-helix transcriptional regulator/GNAT family N-acetyltransferase</fullName>
    </submittedName>
</protein>
<dbReference type="InterPro" id="IPR016181">
    <property type="entry name" value="Acyl_CoA_acyltransferase"/>
</dbReference>
<evidence type="ECO:0000256" key="1">
    <source>
        <dbReference type="ARBA" id="ARBA00022679"/>
    </source>
</evidence>
<dbReference type="InterPro" id="IPR000182">
    <property type="entry name" value="GNAT_dom"/>
</dbReference>
<accession>A0ABY8MMX3</accession>
<keyword evidence="5" id="KW-1185">Reference proteome</keyword>
<dbReference type="InterPro" id="IPR050769">
    <property type="entry name" value="NAT_camello-type"/>
</dbReference>
<sequence>MTTHPALVEEIRSASRTMVRELGFMRATLAATDYSPSAVHALLEIEAHLALTAAQLVQLLDLDKSSVSRMVAKLIKAGELVESADSDGRVKRLQLTKQGRRTVAAIHAYGRTQVQTALEHLNPSQQQAVAQGLAAYAHALNAHRTGEGKAPGNPVEISAGYRPGVVGRVTEMHAAFYARHSGFGQFFESKVASGIAEFVGRLDQPCNNLWVATMNDRIVGSIAIDGQDLGNNQAHLRWFILDDGCRGGGVGRQLLREAVEFCDRFGFEAIELATFKGLDAARRLYEAAGFELTHEHQGSQWGSVVTEQQFTRRRGGASHPVKL</sequence>
<dbReference type="PROSITE" id="PS51186">
    <property type="entry name" value="GNAT"/>
    <property type="match status" value="1"/>
</dbReference>
<dbReference type="Pfam" id="PF00583">
    <property type="entry name" value="Acetyltransf_1"/>
    <property type="match status" value="1"/>
</dbReference>
<dbReference type="Pfam" id="PF12802">
    <property type="entry name" value="MarR_2"/>
    <property type="match status" value="1"/>
</dbReference>
<proteinExistence type="predicted"/>
<reference evidence="4 5" key="1">
    <citation type="submission" date="2022-03" db="EMBL/GenBank/DDBJ databases">
        <title>Plant growth promoting endophytes with ACC deaminase activity.</title>
        <authorList>
            <person name="Charles T."/>
            <person name="Van Dyk A."/>
            <person name="Cheng J."/>
            <person name="Heil J."/>
        </authorList>
    </citation>
    <scope>NUCLEOTIDE SEQUENCE [LARGE SCALE GENOMIC DNA]</scope>
    <source>
        <strain evidence="4 5">8R6</strain>
    </source>
</reference>
<evidence type="ECO:0000259" key="2">
    <source>
        <dbReference type="PROSITE" id="PS50995"/>
    </source>
</evidence>
<organism evidence="4 5">
    <name type="scientific">Pseudomonas migulae</name>
    <dbReference type="NCBI Taxonomy" id="78543"/>
    <lineage>
        <taxon>Bacteria</taxon>
        <taxon>Pseudomonadati</taxon>
        <taxon>Pseudomonadota</taxon>
        <taxon>Gammaproteobacteria</taxon>
        <taxon>Pseudomonadales</taxon>
        <taxon>Pseudomonadaceae</taxon>
        <taxon>Pseudomonas</taxon>
    </lineage>
</organism>
<gene>
    <name evidence="4" type="ORF">MOQ58_17200</name>
</gene>
<dbReference type="PANTHER" id="PTHR13947">
    <property type="entry name" value="GNAT FAMILY N-ACETYLTRANSFERASE"/>
    <property type="match status" value="1"/>
</dbReference>
<dbReference type="RefSeq" id="WP_280161474.1">
    <property type="nucleotide sequence ID" value="NZ_CP093428.1"/>
</dbReference>
<feature type="domain" description="N-acetyltransferase" evidence="3">
    <location>
        <begin position="164"/>
        <end position="311"/>
    </location>
</feature>
<name>A0ABY8MMX3_9PSED</name>
<dbReference type="PROSITE" id="PS50995">
    <property type="entry name" value="HTH_MARR_2"/>
    <property type="match status" value="1"/>
</dbReference>
<dbReference type="EMBL" id="CP093428">
    <property type="protein sequence ID" value="WGK88273.1"/>
    <property type="molecule type" value="Genomic_DNA"/>
</dbReference>
<dbReference type="InterPro" id="IPR036388">
    <property type="entry name" value="WH-like_DNA-bd_sf"/>
</dbReference>
<keyword evidence="1" id="KW-0808">Transferase</keyword>
<dbReference type="Proteomes" id="UP001243713">
    <property type="component" value="Chromosome"/>
</dbReference>
<dbReference type="Gene3D" id="1.10.10.10">
    <property type="entry name" value="Winged helix-like DNA-binding domain superfamily/Winged helix DNA-binding domain"/>
    <property type="match status" value="1"/>
</dbReference>
<dbReference type="SUPFAM" id="SSF46785">
    <property type="entry name" value="Winged helix' DNA-binding domain"/>
    <property type="match status" value="1"/>
</dbReference>
<dbReference type="PANTHER" id="PTHR13947:SF37">
    <property type="entry name" value="LD18367P"/>
    <property type="match status" value="1"/>
</dbReference>
<dbReference type="CDD" id="cd04301">
    <property type="entry name" value="NAT_SF"/>
    <property type="match status" value="1"/>
</dbReference>
<evidence type="ECO:0000313" key="5">
    <source>
        <dbReference type="Proteomes" id="UP001243713"/>
    </source>
</evidence>
<dbReference type="SMART" id="SM00347">
    <property type="entry name" value="HTH_MARR"/>
    <property type="match status" value="1"/>
</dbReference>
<dbReference type="InterPro" id="IPR036390">
    <property type="entry name" value="WH_DNA-bd_sf"/>
</dbReference>
<feature type="domain" description="HTH marR-type" evidence="2">
    <location>
        <begin position="4"/>
        <end position="138"/>
    </location>
</feature>
<dbReference type="SUPFAM" id="SSF55729">
    <property type="entry name" value="Acyl-CoA N-acyltransferases (Nat)"/>
    <property type="match status" value="1"/>
</dbReference>
<evidence type="ECO:0000259" key="3">
    <source>
        <dbReference type="PROSITE" id="PS51186"/>
    </source>
</evidence>
<evidence type="ECO:0000313" key="4">
    <source>
        <dbReference type="EMBL" id="WGK88273.1"/>
    </source>
</evidence>
<dbReference type="Gene3D" id="3.40.630.30">
    <property type="match status" value="1"/>
</dbReference>
<dbReference type="InterPro" id="IPR000835">
    <property type="entry name" value="HTH_MarR-typ"/>
</dbReference>